<dbReference type="STRING" id="1901.BB341_14215"/>
<protein>
    <submittedName>
        <fullName evidence="2">Membrane spanning protein</fullName>
    </submittedName>
</protein>
<organism evidence="2 3">
    <name type="scientific">Streptomyces clavuligerus</name>
    <dbReference type="NCBI Taxonomy" id="1901"/>
    <lineage>
        <taxon>Bacteria</taxon>
        <taxon>Bacillati</taxon>
        <taxon>Actinomycetota</taxon>
        <taxon>Actinomycetes</taxon>
        <taxon>Kitasatosporales</taxon>
        <taxon>Streptomycetaceae</taxon>
        <taxon>Streptomyces</taxon>
    </lineage>
</organism>
<name>B5GXC5_STRCL</name>
<dbReference type="eggNOG" id="COG1950">
    <property type="taxonomic scope" value="Bacteria"/>
</dbReference>
<evidence type="ECO:0000313" key="3">
    <source>
        <dbReference type="Proteomes" id="UP000002357"/>
    </source>
</evidence>
<dbReference type="OrthoDB" id="9810847at2"/>
<feature type="transmembrane region" description="Helical" evidence="1">
    <location>
        <begin position="100"/>
        <end position="121"/>
    </location>
</feature>
<evidence type="ECO:0000256" key="1">
    <source>
        <dbReference type="SAM" id="Phobius"/>
    </source>
</evidence>
<feature type="transmembrane region" description="Helical" evidence="1">
    <location>
        <begin position="60"/>
        <end position="88"/>
    </location>
</feature>
<evidence type="ECO:0000313" key="2">
    <source>
        <dbReference type="EMBL" id="EFG07941.1"/>
    </source>
</evidence>
<feature type="transmembrane region" description="Helical" evidence="1">
    <location>
        <begin position="36"/>
        <end position="53"/>
    </location>
</feature>
<dbReference type="PANTHER" id="PTHR37309:SF1">
    <property type="entry name" value="SLR0284 PROTEIN"/>
    <property type="match status" value="1"/>
</dbReference>
<dbReference type="AlphaFoldDB" id="B5GXC5"/>
<dbReference type="EMBL" id="CM000913">
    <property type="protein sequence ID" value="EFG07941.1"/>
    <property type="molecule type" value="Genomic_DNA"/>
</dbReference>
<sequence>MMNFLVKTIANGAALAVAVWLVGGITLTGANAGEKTLTLLAVLLLFGVVNTVVKPVVKLLALPLFIVTLGLIALVVNALMLMVTSWLADSFELGFHVDGFWPALLGGMIISVVAWALHLAIPDRD</sequence>
<dbReference type="Pfam" id="PF04020">
    <property type="entry name" value="Phage_holin_4_2"/>
    <property type="match status" value="1"/>
</dbReference>
<dbReference type="Proteomes" id="UP000002357">
    <property type="component" value="Chromosome"/>
</dbReference>
<accession>B5GXC5</accession>
<reference evidence="2 3" key="1">
    <citation type="journal article" date="2010" name="Genome Biol. Evol.">
        <title>The sequence of a 1.8-mb bacterial linear plasmid reveals a rich evolutionary reservoir of secondary metabolic pathways.</title>
        <authorList>
            <person name="Medema M.H."/>
            <person name="Trefzer A."/>
            <person name="Kovalchuk A."/>
            <person name="van den Berg M."/>
            <person name="Mueller U."/>
            <person name="Heijne W."/>
            <person name="Wu L."/>
            <person name="Alam M.T."/>
            <person name="Ronning C.M."/>
            <person name="Nierman W.C."/>
            <person name="Bovenberg R.A.L."/>
            <person name="Breitling R."/>
            <person name="Takano E."/>
        </authorList>
    </citation>
    <scope>NUCLEOTIDE SEQUENCE [LARGE SCALE GENOMIC DNA]</scope>
    <source>
        <strain evidence="3">ATCC 27064 / DSM 738 / JCM 4710 / NBRC 13307 / NCIMB 12785 / NRRL 3585 / VKM Ac-602</strain>
    </source>
</reference>
<keyword evidence="3" id="KW-1185">Reference proteome</keyword>
<dbReference type="KEGG" id="sclf:BB341_14215"/>
<keyword evidence="1" id="KW-0812">Transmembrane</keyword>
<keyword evidence="1" id="KW-0472">Membrane</keyword>
<dbReference type="GeneID" id="93730590"/>
<proteinExistence type="predicted"/>
<gene>
    <name evidence="2" type="ORF">SCLAV_2868</name>
</gene>
<dbReference type="InterPro" id="IPR007165">
    <property type="entry name" value="Phage_holin_4_2"/>
</dbReference>
<dbReference type="RefSeq" id="WP_003956551.1">
    <property type="nucleotide sequence ID" value="NZ_CM000913.1"/>
</dbReference>
<feature type="transmembrane region" description="Helical" evidence="1">
    <location>
        <begin position="12"/>
        <end position="30"/>
    </location>
</feature>
<keyword evidence="1" id="KW-1133">Transmembrane helix</keyword>
<dbReference type="PANTHER" id="PTHR37309">
    <property type="entry name" value="SLR0284 PROTEIN"/>
    <property type="match status" value="1"/>
</dbReference>